<dbReference type="Pfam" id="PF13460">
    <property type="entry name" value="NAD_binding_10"/>
    <property type="match status" value="1"/>
</dbReference>
<reference evidence="2" key="4">
    <citation type="submission" date="2023-12" db="EMBL/GenBank/DDBJ databases">
        <authorList>
            <person name="Sun Q."/>
            <person name="Inoue M."/>
        </authorList>
    </citation>
    <scope>NUCLEOTIDE SEQUENCE</scope>
    <source>
        <strain evidence="2">JCM 10664</strain>
    </source>
</reference>
<dbReference type="PANTHER" id="PTHR15020">
    <property type="entry name" value="FLAVIN REDUCTASE-RELATED"/>
    <property type="match status" value="1"/>
</dbReference>
<reference evidence="3 4" key="1">
    <citation type="journal article" date="2014" name="Int. J. Syst. Evol. Microbiol.">
        <title>Complete genome sequence of Corynebacterium casei LMG S-19264T (=DSM 44701T), isolated from a smear-ripened cheese.</title>
        <authorList>
            <consortium name="US DOE Joint Genome Institute (JGI-PGF)"/>
            <person name="Walter F."/>
            <person name="Albersmeier A."/>
            <person name="Kalinowski J."/>
            <person name="Ruckert C."/>
        </authorList>
    </citation>
    <scope>NUCLEOTIDE SEQUENCE [LARGE SCALE GENOMIC DNA]</scope>
    <source>
        <strain evidence="3 4">CGMCC 4.7206</strain>
    </source>
</reference>
<name>A0A917JSM4_9PSEU</name>
<dbReference type="RefSeq" id="WP_188987004.1">
    <property type="nucleotide sequence ID" value="NZ_BAAAHC010000003.1"/>
</dbReference>
<evidence type="ECO:0000259" key="1">
    <source>
        <dbReference type="Pfam" id="PF13460"/>
    </source>
</evidence>
<evidence type="ECO:0000313" key="2">
    <source>
        <dbReference type="EMBL" id="GAA0508224.1"/>
    </source>
</evidence>
<comment type="caution">
    <text evidence="3">The sequence shown here is derived from an EMBL/GenBank/DDBJ whole genome shotgun (WGS) entry which is preliminary data.</text>
</comment>
<dbReference type="CDD" id="cd05243">
    <property type="entry name" value="SDR_a5"/>
    <property type="match status" value="1"/>
</dbReference>
<evidence type="ECO:0000313" key="5">
    <source>
        <dbReference type="Proteomes" id="UP001500220"/>
    </source>
</evidence>
<evidence type="ECO:0000313" key="4">
    <source>
        <dbReference type="Proteomes" id="UP000597989"/>
    </source>
</evidence>
<gene>
    <name evidence="2" type="ORF">GCM10009545_07870</name>
    <name evidence="3" type="ORF">GCM10011581_19850</name>
</gene>
<dbReference type="PANTHER" id="PTHR15020:SF50">
    <property type="entry name" value="UPF0659 PROTEIN YMR090W"/>
    <property type="match status" value="1"/>
</dbReference>
<dbReference type="Gene3D" id="3.40.50.720">
    <property type="entry name" value="NAD(P)-binding Rossmann-like Domain"/>
    <property type="match status" value="1"/>
</dbReference>
<reference evidence="2 5" key="2">
    <citation type="journal article" date="2019" name="Int. J. Syst. Evol. Microbiol.">
        <title>The Global Catalogue of Microorganisms (GCM) 10K type strain sequencing project: providing services to taxonomists for standard genome sequencing and annotation.</title>
        <authorList>
            <consortium name="The Broad Institute Genomics Platform"/>
            <consortium name="The Broad Institute Genome Sequencing Center for Infectious Disease"/>
            <person name="Wu L."/>
            <person name="Ma J."/>
        </authorList>
    </citation>
    <scope>NUCLEOTIDE SEQUENCE [LARGE SCALE GENOMIC DNA]</scope>
    <source>
        <strain evidence="2 5">JCM 10664</strain>
    </source>
</reference>
<proteinExistence type="predicted"/>
<evidence type="ECO:0000313" key="3">
    <source>
        <dbReference type="EMBL" id="GGI82535.1"/>
    </source>
</evidence>
<accession>A0A917JSM4</accession>
<protein>
    <submittedName>
        <fullName evidence="2">NAD(P)H-binding protein</fullName>
    </submittedName>
    <submittedName>
        <fullName evidence="3">NAD-dependent dehydratase</fullName>
    </submittedName>
</protein>
<dbReference type="AlphaFoldDB" id="A0A917JSM4"/>
<keyword evidence="5" id="KW-1185">Reference proteome</keyword>
<reference evidence="3" key="3">
    <citation type="submission" date="2020-09" db="EMBL/GenBank/DDBJ databases">
        <authorList>
            <person name="Sun Q."/>
            <person name="Zhou Y."/>
        </authorList>
    </citation>
    <scope>NUCLEOTIDE SEQUENCE</scope>
    <source>
        <strain evidence="3">CGMCC 4.7206</strain>
    </source>
</reference>
<dbReference type="EMBL" id="BAAAHC010000003">
    <property type="protein sequence ID" value="GAA0508224.1"/>
    <property type="molecule type" value="Genomic_DNA"/>
</dbReference>
<sequence>MRIVVAGAHGKIARRLGALLVQRGDSVLGLIRNPDHAADLRADGVEPELADLERLDVAALAALLSDVDAAVFAAGAGPGSGAPRKDTVDRAASVLLADACERAGVRRFLQISAMGAARPNPPGVDPVFGAYLDAKRAAEQDLQRRDLDWTILRPGRLTDDPPTGRVVLGDSVERADVTRADVAAVLVALLDEPASARRALELVNGDTPVAEAVRAAVHQPRTRSR</sequence>
<dbReference type="InterPro" id="IPR036291">
    <property type="entry name" value="NAD(P)-bd_dom_sf"/>
</dbReference>
<feature type="domain" description="NAD(P)-binding" evidence="1">
    <location>
        <begin position="7"/>
        <end position="193"/>
    </location>
</feature>
<dbReference type="SUPFAM" id="SSF51735">
    <property type="entry name" value="NAD(P)-binding Rossmann-fold domains"/>
    <property type="match status" value="1"/>
</dbReference>
<dbReference type="EMBL" id="BMMT01000005">
    <property type="protein sequence ID" value="GGI82535.1"/>
    <property type="molecule type" value="Genomic_DNA"/>
</dbReference>
<dbReference type="Proteomes" id="UP001500220">
    <property type="component" value="Unassembled WGS sequence"/>
</dbReference>
<dbReference type="Proteomes" id="UP000597989">
    <property type="component" value="Unassembled WGS sequence"/>
</dbReference>
<dbReference type="InterPro" id="IPR016040">
    <property type="entry name" value="NAD(P)-bd_dom"/>
</dbReference>
<organism evidence="3 4">
    <name type="scientific">Saccharopolyspora thermophila</name>
    <dbReference type="NCBI Taxonomy" id="89367"/>
    <lineage>
        <taxon>Bacteria</taxon>
        <taxon>Bacillati</taxon>
        <taxon>Actinomycetota</taxon>
        <taxon>Actinomycetes</taxon>
        <taxon>Pseudonocardiales</taxon>
        <taxon>Pseudonocardiaceae</taxon>
        <taxon>Saccharopolyspora</taxon>
    </lineage>
</organism>